<dbReference type="EMBL" id="AP026830">
    <property type="protein sequence ID" value="BDR93487.1"/>
    <property type="molecule type" value="Genomic_DNA"/>
</dbReference>
<evidence type="ECO:0000313" key="2">
    <source>
        <dbReference type="EMBL" id="GGI77525.1"/>
    </source>
</evidence>
<reference evidence="4" key="3">
    <citation type="submission" date="2022-09" db="EMBL/GenBank/DDBJ databases">
        <title>Complete genome sequence of Vulcanisaeta souniana.</title>
        <authorList>
            <person name="Kato S."/>
            <person name="Itoh T."/>
            <person name="Ohkuma M."/>
        </authorList>
    </citation>
    <scope>NUCLEOTIDE SEQUENCE [LARGE SCALE GENOMIC DNA]</scope>
    <source>
        <strain evidence="4">JCM 11219</strain>
    </source>
</reference>
<proteinExistence type="predicted"/>
<gene>
    <name evidence="2" type="ORF">GCM10007112_12920</name>
    <name evidence="1" type="ORF">Vsou_25800</name>
</gene>
<evidence type="ECO:0000313" key="4">
    <source>
        <dbReference type="Proteomes" id="UP001060771"/>
    </source>
</evidence>
<evidence type="ECO:0000313" key="1">
    <source>
        <dbReference type="EMBL" id="BDR93487.1"/>
    </source>
</evidence>
<reference evidence="2" key="1">
    <citation type="journal article" date="2014" name="Int. J. Syst. Evol. Microbiol.">
        <title>Complete genome sequence of Corynebacterium casei LMG S-19264T (=DSM 44701T), isolated from a smear-ripened cheese.</title>
        <authorList>
            <consortium name="US DOE Joint Genome Institute (JGI-PGF)"/>
            <person name="Walter F."/>
            <person name="Albersmeier A."/>
            <person name="Kalinowski J."/>
            <person name="Ruckert C."/>
        </authorList>
    </citation>
    <scope>NUCLEOTIDE SEQUENCE</scope>
    <source>
        <strain evidence="2">JCM 11219</strain>
    </source>
</reference>
<dbReference type="RefSeq" id="WP_308419821.1">
    <property type="nucleotide sequence ID" value="NZ_AP026830.1"/>
</dbReference>
<reference evidence="1" key="4">
    <citation type="journal article" date="2023" name="Microbiol. Resour. Announc.">
        <title>Complete Genome Sequence of Vulcanisaeta souniana Strain IC-059, a Hyperthermophilic Archaeon Isolated from Hot Spring Water in Japan.</title>
        <authorList>
            <person name="Kato S."/>
            <person name="Itoh T."/>
            <person name="Wu L."/>
            <person name="Ma J."/>
            <person name="Ohkuma M."/>
        </authorList>
    </citation>
    <scope>NUCLEOTIDE SEQUENCE</scope>
    <source>
        <strain evidence="1">JCM 11219</strain>
    </source>
</reference>
<protein>
    <submittedName>
        <fullName evidence="2">Uncharacterized protein</fullName>
    </submittedName>
</protein>
<name>A0A830E2Y1_9CREN</name>
<dbReference type="AlphaFoldDB" id="A0A830E2Y1"/>
<keyword evidence="4" id="KW-1185">Reference proteome</keyword>
<sequence length="50" mass="5876">MTLTLSSIIAELLKELAGDRNIEEFIIDLITEKLDPHRRIEIYLSFMRIT</sequence>
<dbReference type="Proteomes" id="UP001060771">
    <property type="component" value="Chromosome"/>
</dbReference>
<dbReference type="GeneID" id="90681052"/>
<accession>A0A830E2Y1</accession>
<organism evidence="2 3">
    <name type="scientific">Vulcanisaeta souniana JCM 11219</name>
    <dbReference type="NCBI Taxonomy" id="1293586"/>
    <lineage>
        <taxon>Archaea</taxon>
        <taxon>Thermoproteota</taxon>
        <taxon>Thermoprotei</taxon>
        <taxon>Thermoproteales</taxon>
        <taxon>Thermoproteaceae</taxon>
        <taxon>Vulcanisaeta</taxon>
    </lineage>
</organism>
<evidence type="ECO:0000313" key="3">
    <source>
        <dbReference type="Proteomes" id="UP000657075"/>
    </source>
</evidence>
<dbReference type="Proteomes" id="UP000657075">
    <property type="component" value="Unassembled WGS sequence"/>
</dbReference>
<dbReference type="EMBL" id="BMNM01000004">
    <property type="protein sequence ID" value="GGI77525.1"/>
    <property type="molecule type" value="Genomic_DNA"/>
</dbReference>
<reference evidence="2" key="2">
    <citation type="submission" date="2020-09" db="EMBL/GenBank/DDBJ databases">
        <authorList>
            <person name="Sun Q."/>
            <person name="Ohkuma M."/>
        </authorList>
    </citation>
    <scope>NUCLEOTIDE SEQUENCE</scope>
    <source>
        <strain evidence="2">JCM 11219</strain>
    </source>
</reference>